<dbReference type="EMBL" id="AMQM01000463">
    <property type="status" value="NOT_ANNOTATED_CDS"/>
    <property type="molecule type" value="Genomic_DNA"/>
</dbReference>
<dbReference type="SMART" id="SM01179">
    <property type="entry name" value="DUF862"/>
    <property type="match status" value="1"/>
</dbReference>
<evidence type="ECO:0000256" key="3">
    <source>
        <dbReference type="ARBA" id="ARBA00022801"/>
    </source>
</evidence>
<dbReference type="PANTHER" id="PTHR12378:SF7">
    <property type="entry name" value="DESUMOYLATING ISOPEPTIDASE 1"/>
    <property type="match status" value="1"/>
</dbReference>
<dbReference type="InterPro" id="IPR042266">
    <property type="entry name" value="PPPDE_sf"/>
</dbReference>
<dbReference type="KEGG" id="hro:HELRODRAFT_64188"/>
<evidence type="ECO:0000313" key="7">
    <source>
        <dbReference type="Proteomes" id="UP000015101"/>
    </source>
</evidence>
<keyword evidence="7" id="KW-1185">Reference proteome</keyword>
<dbReference type="Proteomes" id="UP000015101">
    <property type="component" value="Unassembled WGS sequence"/>
</dbReference>
<dbReference type="EMBL" id="KB096324">
    <property type="protein sequence ID" value="ESO05912.1"/>
    <property type="molecule type" value="Genomic_DNA"/>
</dbReference>
<protein>
    <recommendedName>
        <fullName evidence="4">PPPDE domain-containing protein</fullName>
    </recommendedName>
</protein>
<gene>
    <name evidence="6" type="primary">20213609</name>
    <name evidence="5" type="ORF">HELRODRAFT_64188</name>
</gene>
<name>T1FXR1_HELRO</name>
<keyword evidence="3" id="KW-0378">Hydrolase</keyword>
<dbReference type="Pfam" id="PF05903">
    <property type="entry name" value="Peptidase_C97"/>
    <property type="match status" value="1"/>
</dbReference>
<accession>T1FXR1</accession>
<feature type="domain" description="PPPDE" evidence="4">
    <location>
        <begin position="4"/>
        <end position="146"/>
    </location>
</feature>
<evidence type="ECO:0000259" key="4">
    <source>
        <dbReference type="PROSITE" id="PS51858"/>
    </source>
</evidence>
<dbReference type="GO" id="GO:0032434">
    <property type="term" value="P:regulation of proteasomal ubiquitin-dependent protein catabolic process"/>
    <property type="evidence" value="ECO:0000318"/>
    <property type="project" value="GO_Central"/>
</dbReference>
<dbReference type="GO" id="GO:0008233">
    <property type="term" value="F:peptidase activity"/>
    <property type="evidence" value="ECO:0007669"/>
    <property type="project" value="UniProtKB-KW"/>
</dbReference>
<dbReference type="GO" id="GO:0006611">
    <property type="term" value="P:protein export from nucleus"/>
    <property type="evidence" value="ECO:0000318"/>
    <property type="project" value="GO_Central"/>
</dbReference>
<dbReference type="AlphaFoldDB" id="T1FXR1"/>
<dbReference type="InterPro" id="IPR008580">
    <property type="entry name" value="PPPDE_dom"/>
</dbReference>
<dbReference type="EnsemblMetazoa" id="HelroT64188">
    <property type="protein sequence ID" value="HelroP64188"/>
    <property type="gene ID" value="HelroG64188"/>
</dbReference>
<evidence type="ECO:0000256" key="1">
    <source>
        <dbReference type="ARBA" id="ARBA00008140"/>
    </source>
</evidence>
<sequence length="148" mass="17154">MTLYNVDLYIYDLSQGLAKTLGSLIFRKPVAGVWHTGVVVYGTEYFFGTQGIQFIQPGGTILGHTYRIHNMGKTEVPKELFEEYLRDLADDKFRYDKYHLLDHNCNTFSNEICLFLLNKHIPDYITNLPQEFKQSPLGNFIKPLLDEI</sequence>
<dbReference type="PROSITE" id="PS51858">
    <property type="entry name" value="PPPDE"/>
    <property type="match status" value="1"/>
</dbReference>
<dbReference type="GO" id="GO:0006508">
    <property type="term" value="P:proteolysis"/>
    <property type="evidence" value="ECO:0007669"/>
    <property type="project" value="UniProtKB-KW"/>
</dbReference>
<dbReference type="Gene3D" id="3.90.1720.30">
    <property type="entry name" value="PPPDE domains"/>
    <property type="match status" value="1"/>
</dbReference>
<dbReference type="GeneID" id="20213609"/>
<evidence type="ECO:0000256" key="2">
    <source>
        <dbReference type="ARBA" id="ARBA00022670"/>
    </source>
</evidence>
<proteinExistence type="inferred from homology"/>
<dbReference type="RefSeq" id="XP_009015280.1">
    <property type="nucleotide sequence ID" value="XM_009017032.1"/>
</dbReference>
<evidence type="ECO:0000313" key="6">
    <source>
        <dbReference type="EnsemblMetazoa" id="HelroP64188"/>
    </source>
</evidence>
<reference evidence="6" key="3">
    <citation type="submission" date="2015-06" db="UniProtKB">
        <authorList>
            <consortium name="EnsemblMetazoa"/>
        </authorList>
    </citation>
    <scope>IDENTIFICATION</scope>
</reference>
<dbReference type="eggNOG" id="KOG0324">
    <property type="taxonomic scope" value="Eukaryota"/>
</dbReference>
<dbReference type="HOGENOM" id="CLU_101028_0_1_1"/>
<dbReference type="InParanoid" id="T1FXR1"/>
<dbReference type="CTD" id="20213609"/>
<evidence type="ECO:0000313" key="5">
    <source>
        <dbReference type="EMBL" id="ESO05912.1"/>
    </source>
</evidence>
<reference evidence="7" key="1">
    <citation type="submission" date="2012-12" db="EMBL/GenBank/DDBJ databases">
        <authorList>
            <person name="Hellsten U."/>
            <person name="Grimwood J."/>
            <person name="Chapman J.A."/>
            <person name="Shapiro H."/>
            <person name="Aerts A."/>
            <person name="Otillar R.P."/>
            <person name="Terry A.Y."/>
            <person name="Boore J.L."/>
            <person name="Simakov O."/>
            <person name="Marletaz F."/>
            <person name="Cho S.-J."/>
            <person name="Edsinger-Gonzales E."/>
            <person name="Havlak P."/>
            <person name="Kuo D.-H."/>
            <person name="Larsson T."/>
            <person name="Lv J."/>
            <person name="Arendt D."/>
            <person name="Savage R."/>
            <person name="Osoegawa K."/>
            <person name="de Jong P."/>
            <person name="Lindberg D.R."/>
            <person name="Seaver E.C."/>
            <person name="Weisblat D.A."/>
            <person name="Putnam N.H."/>
            <person name="Grigoriev I.V."/>
            <person name="Rokhsar D.S."/>
        </authorList>
    </citation>
    <scope>NUCLEOTIDE SEQUENCE</scope>
</reference>
<dbReference type="OMA" id="HLMLGKQ"/>
<comment type="similarity">
    <text evidence="1">Belongs to the DeSI family.</text>
</comment>
<dbReference type="STRING" id="6412.T1FXR1"/>
<dbReference type="PANTHER" id="PTHR12378">
    <property type="entry name" value="DESUMOYLATING ISOPEPTIDASE"/>
    <property type="match status" value="1"/>
</dbReference>
<keyword evidence="2" id="KW-0645">Protease</keyword>
<reference evidence="5 7" key="2">
    <citation type="journal article" date="2013" name="Nature">
        <title>Insights into bilaterian evolution from three spiralian genomes.</title>
        <authorList>
            <person name="Simakov O."/>
            <person name="Marletaz F."/>
            <person name="Cho S.J."/>
            <person name="Edsinger-Gonzales E."/>
            <person name="Havlak P."/>
            <person name="Hellsten U."/>
            <person name="Kuo D.H."/>
            <person name="Larsson T."/>
            <person name="Lv J."/>
            <person name="Arendt D."/>
            <person name="Savage R."/>
            <person name="Osoegawa K."/>
            <person name="de Jong P."/>
            <person name="Grimwood J."/>
            <person name="Chapman J.A."/>
            <person name="Shapiro H."/>
            <person name="Aerts A."/>
            <person name="Otillar R.P."/>
            <person name="Terry A.Y."/>
            <person name="Boore J.L."/>
            <person name="Grigoriev I.V."/>
            <person name="Lindberg D.R."/>
            <person name="Seaver E.C."/>
            <person name="Weisblat D.A."/>
            <person name="Putnam N.H."/>
            <person name="Rokhsar D.S."/>
        </authorList>
    </citation>
    <scope>NUCLEOTIDE SEQUENCE</scope>
</reference>
<organism evidence="6 7">
    <name type="scientific">Helobdella robusta</name>
    <name type="common">Californian leech</name>
    <dbReference type="NCBI Taxonomy" id="6412"/>
    <lineage>
        <taxon>Eukaryota</taxon>
        <taxon>Metazoa</taxon>
        <taxon>Spiralia</taxon>
        <taxon>Lophotrochozoa</taxon>
        <taxon>Annelida</taxon>
        <taxon>Clitellata</taxon>
        <taxon>Hirudinea</taxon>
        <taxon>Rhynchobdellida</taxon>
        <taxon>Glossiphoniidae</taxon>
        <taxon>Helobdella</taxon>
    </lineage>
</organism>
<dbReference type="OrthoDB" id="6227366at2759"/>